<evidence type="ECO:0000313" key="2">
    <source>
        <dbReference type="EMBL" id="PSH65503.1"/>
    </source>
</evidence>
<feature type="domain" description="HARP" evidence="1">
    <location>
        <begin position="73"/>
        <end position="154"/>
    </location>
</feature>
<comment type="caution">
    <text evidence="2">The sequence shown here is derived from an EMBL/GenBank/DDBJ whole genome shotgun (WGS) entry which is preliminary data.</text>
</comment>
<dbReference type="AlphaFoldDB" id="A0A2P7BG96"/>
<accession>A0A2P7BG96</accession>
<keyword evidence="3" id="KW-1185">Reference proteome</keyword>
<dbReference type="PROSITE" id="PS51467">
    <property type="entry name" value="HARP"/>
    <property type="match status" value="1"/>
</dbReference>
<dbReference type="Proteomes" id="UP000241764">
    <property type="component" value="Unassembled WGS sequence"/>
</dbReference>
<proteinExistence type="predicted"/>
<dbReference type="EMBL" id="PGGM01000003">
    <property type="protein sequence ID" value="PSH65503.1"/>
    <property type="molecule type" value="Genomic_DNA"/>
</dbReference>
<name>A0A2P7BG96_9HYPH</name>
<dbReference type="InterPro" id="IPR010003">
    <property type="entry name" value="HARP_dom"/>
</dbReference>
<organism evidence="2 3">
    <name type="scientific">Phyllobacterium sophorae</name>
    <dbReference type="NCBI Taxonomy" id="1520277"/>
    <lineage>
        <taxon>Bacteria</taxon>
        <taxon>Pseudomonadati</taxon>
        <taxon>Pseudomonadota</taxon>
        <taxon>Alphaproteobacteria</taxon>
        <taxon>Hyphomicrobiales</taxon>
        <taxon>Phyllobacteriaceae</taxon>
        <taxon>Phyllobacterium</taxon>
    </lineage>
</organism>
<sequence length="297" mass="35309">MVVVDRHSIIKARKPGVLAAFPYDRMTVERFREAFPRARWNDQKRAWFVPGKTAALRLDRWLARETNQALPHADAKGRDAYEFEPIASSYLEVADDLRIRTPYSKTVIDTVRTIPWAHWDEELRAWRVPFRSYEELLRQWKSIEAAARRNEPEERKRRLEEQKNSAAYRAARLRYAERRRRRYPLPSQDMPPLRCPLMTEQYGVVDFTDLSGEIVDPDILGKFYPHATPDQFTYIWGTWRTPTLQELVATWPARHEPNAMERSRGWWQPTLTELRIARRRARSMERRGRRPSSFTTA</sequence>
<gene>
    <name evidence="2" type="ORF">CU103_08840</name>
</gene>
<evidence type="ECO:0000259" key="1">
    <source>
        <dbReference type="PROSITE" id="PS51467"/>
    </source>
</evidence>
<reference evidence="3" key="1">
    <citation type="submission" date="2017-11" db="EMBL/GenBank/DDBJ databases">
        <authorList>
            <person name="Kuznetsova I."/>
            <person name="Sazanova A."/>
            <person name="Chirak E."/>
            <person name="Safronova V."/>
            <person name="Willems A."/>
        </authorList>
    </citation>
    <scope>NUCLEOTIDE SEQUENCE [LARGE SCALE GENOMIC DNA]</scope>
    <source>
        <strain evidence="3">CCBAU 03422</strain>
    </source>
</reference>
<dbReference type="OrthoDB" id="8277395at2"/>
<evidence type="ECO:0000313" key="3">
    <source>
        <dbReference type="Proteomes" id="UP000241764"/>
    </source>
</evidence>
<protein>
    <recommendedName>
        <fullName evidence="1">HARP domain-containing protein</fullName>
    </recommendedName>
</protein>